<sequence>MLLWKKLHWSCTIGNRRTNDPQGVRRRIVDTAYDTFVRQGYIATGMLEIREKASVSGGAMAHHFPAKCQLGLAVIRDRVTQAVRQTWIEPLDVSLDAPAAIDLIFGNIISELTYKGSVSGCPLNNMAMEISHHDPEMRAALSEIFAAWHDALSAKFQADVAAGRTVGMNPNSLATLVIALYSGAMAIAKTRQDVGALIDCRTELAALLASKYRMQ</sequence>
<dbReference type="PANTHER" id="PTHR47506">
    <property type="entry name" value="TRANSCRIPTIONAL REGULATORY PROTEIN"/>
    <property type="match status" value="1"/>
</dbReference>
<reference evidence="6 7" key="1">
    <citation type="journal article" date="2016" name="Syst. Appl. Microbiol.">
        <title>Pararhizobium polonicum sp. nov. isolated from tumors on stone fruit rootstocks.</title>
        <authorList>
            <person name="Pulawska J."/>
            <person name="Kuzmanovic N."/>
            <person name="Willems A."/>
            <person name="Pothier J.F."/>
        </authorList>
    </citation>
    <scope>NUCLEOTIDE SEQUENCE [LARGE SCALE GENOMIC DNA]</scope>
    <source>
        <strain evidence="6 7">F5.1</strain>
    </source>
</reference>
<evidence type="ECO:0000313" key="6">
    <source>
        <dbReference type="EMBL" id="OBZ95877.1"/>
    </source>
</evidence>
<dbReference type="Pfam" id="PF00440">
    <property type="entry name" value="TetR_N"/>
    <property type="match status" value="1"/>
</dbReference>
<dbReference type="AlphaFoldDB" id="A0A1C7P3U6"/>
<dbReference type="SUPFAM" id="SSF48498">
    <property type="entry name" value="Tetracyclin repressor-like, C-terminal domain"/>
    <property type="match status" value="1"/>
</dbReference>
<evidence type="ECO:0000256" key="3">
    <source>
        <dbReference type="ARBA" id="ARBA00023163"/>
    </source>
</evidence>
<protein>
    <submittedName>
        <fullName evidence="6">TetR family transcriptional regulator</fullName>
    </submittedName>
</protein>
<organism evidence="6 7">
    <name type="scientific">Pararhizobium polonicum</name>
    <dbReference type="NCBI Taxonomy" id="1612624"/>
    <lineage>
        <taxon>Bacteria</taxon>
        <taxon>Pseudomonadati</taxon>
        <taxon>Pseudomonadota</taxon>
        <taxon>Alphaproteobacteria</taxon>
        <taxon>Hyphomicrobiales</taxon>
        <taxon>Rhizobiaceae</taxon>
        <taxon>Rhizobium/Agrobacterium group</taxon>
        <taxon>Pararhizobium</taxon>
    </lineage>
</organism>
<dbReference type="PANTHER" id="PTHR47506:SF3">
    <property type="entry name" value="HTH-TYPE TRANSCRIPTIONAL REGULATOR LMRA"/>
    <property type="match status" value="1"/>
</dbReference>
<evidence type="ECO:0000256" key="2">
    <source>
        <dbReference type="ARBA" id="ARBA00023125"/>
    </source>
</evidence>
<evidence type="ECO:0000256" key="1">
    <source>
        <dbReference type="ARBA" id="ARBA00023015"/>
    </source>
</evidence>
<keyword evidence="2 4" id="KW-0238">DNA-binding</keyword>
<proteinExistence type="predicted"/>
<dbReference type="GO" id="GO:0003677">
    <property type="term" value="F:DNA binding"/>
    <property type="evidence" value="ECO:0007669"/>
    <property type="project" value="UniProtKB-UniRule"/>
</dbReference>
<feature type="DNA-binding region" description="H-T-H motif" evidence="4">
    <location>
        <begin position="45"/>
        <end position="64"/>
    </location>
</feature>
<comment type="caution">
    <text evidence="6">The sequence shown here is derived from an EMBL/GenBank/DDBJ whole genome shotgun (WGS) entry which is preliminary data.</text>
</comment>
<dbReference type="Proteomes" id="UP000093111">
    <property type="component" value="Unassembled WGS sequence"/>
</dbReference>
<dbReference type="InterPro" id="IPR009057">
    <property type="entry name" value="Homeodomain-like_sf"/>
</dbReference>
<dbReference type="PATRIC" id="fig|1612624.7.peg.3552"/>
<dbReference type="PROSITE" id="PS50977">
    <property type="entry name" value="HTH_TETR_2"/>
    <property type="match status" value="1"/>
</dbReference>
<evidence type="ECO:0000259" key="5">
    <source>
        <dbReference type="PROSITE" id="PS50977"/>
    </source>
</evidence>
<dbReference type="EMBL" id="LGLV01000006">
    <property type="protein sequence ID" value="OBZ95877.1"/>
    <property type="molecule type" value="Genomic_DNA"/>
</dbReference>
<evidence type="ECO:0000313" key="7">
    <source>
        <dbReference type="Proteomes" id="UP000093111"/>
    </source>
</evidence>
<dbReference type="Gene3D" id="1.10.357.10">
    <property type="entry name" value="Tetracycline Repressor, domain 2"/>
    <property type="match status" value="1"/>
</dbReference>
<accession>A0A1C7P3U6</accession>
<keyword evidence="1" id="KW-0805">Transcription regulation</keyword>
<feature type="domain" description="HTH tetR-type" evidence="5">
    <location>
        <begin position="22"/>
        <end position="82"/>
    </location>
</feature>
<keyword evidence="7" id="KW-1185">Reference proteome</keyword>
<evidence type="ECO:0000256" key="4">
    <source>
        <dbReference type="PROSITE-ProRule" id="PRU00335"/>
    </source>
</evidence>
<dbReference type="OrthoDB" id="9809772at2"/>
<dbReference type="InterPro" id="IPR036271">
    <property type="entry name" value="Tet_transcr_reg_TetR-rel_C_sf"/>
</dbReference>
<name>A0A1C7P3U6_9HYPH</name>
<dbReference type="InterPro" id="IPR054156">
    <property type="entry name" value="YxaF_TetR_C"/>
</dbReference>
<dbReference type="InterPro" id="IPR001647">
    <property type="entry name" value="HTH_TetR"/>
</dbReference>
<keyword evidence="3" id="KW-0804">Transcription</keyword>
<dbReference type="SUPFAM" id="SSF46689">
    <property type="entry name" value="Homeodomain-like"/>
    <property type="match status" value="1"/>
</dbReference>
<gene>
    <name evidence="6" type="ORF">ADU59_10015</name>
</gene>
<dbReference type="Pfam" id="PF21993">
    <property type="entry name" value="TetR_C_13_2"/>
    <property type="match status" value="1"/>
</dbReference>
<dbReference type="STRING" id="1612624.ADU59_10015"/>